<comment type="caution">
    <text evidence="1">The sequence shown here is derived from an EMBL/GenBank/DDBJ whole genome shotgun (WGS) entry which is preliminary data.</text>
</comment>
<organism evidence="1 2">
    <name type="scientific">Prolixibacter denitrificans</name>
    <dbReference type="NCBI Taxonomy" id="1541063"/>
    <lineage>
        <taxon>Bacteria</taxon>
        <taxon>Pseudomonadati</taxon>
        <taxon>Bacteroidota</taxon>
        <taxon>Bacteroidia</taxon>
        <taxon>Marinilabiliales</taxon>
        <taxon>Prolixibacteraceae</taxon>
        <taxon>Prolixibacter</taxon>
    </lineage>
</organism>
<gene>
    <name evidence="1" type="ORF">JCM18694_04320</name>
</gene>
<reference evidence="1 2" key="1">
    <citation type="submission" date="2019-10" db="EMBL/GenBank/DDBJ databases">
        <title>Prolixibacter strains distinguished by the presence of nitrate reductase genes were adept at nitrate-dependent anaerobic corrosion of metallic iron and carbon steel.</title>
        <authorList>
            <person name="Iino T."/>
            <person name="Shono N."/>
            <person name="Ito K."/>
            <person name="Nakamura R."/>
            <person name="Sueoka K."/>
            <person name="Harayama S."/>
            <person name="Ohkuma M."/>
        </authorList>
    </citation>
    <scope>NUCLEOTIDE SEQUENCE [LARGE SCALE GENOMIC DNA]</scope>
    <source>
        <strain evidence="1 2">MIC1-1</strain>
    </source>
</reference>
<sequence>MFSEIGNHFSRGLVLSFQQDNKIKRLTIYAVFGRRVTPIFRFFDECIDLSGERTNLSGE</sequence>
<protein>
    <submittedName>
        <fullName evidence="1">Uncharacterized protein</fullName>
    </submittedName>
</protein>
<dbReference type="Proteomes" id="UP000396862">
    <property type="component" value="Unassembled WGS sequence"/>
</dbReference>
<accession>A0ABQ0ZFF2</accession>
<proteinExistence type="predicted"/>
<evidence type="ECO:0000313" key="2">
    <source>
        <dbReference type="Proteomes" id="UP000396862"/>
    </source>
</evidence>
<name>A0ABQ0ZFF2_9BACT</name>
<evidence type="ECO:0000313" key="1">
    <source>
        <dbReference type="EMBL" id="GET20186.1"/>
    </source>
</evidence>
<dbReference type="EMBL" id="BLAU01000001">
    <property type="protein sequence ID" value="GET20186.1"/>
    <property type="molecule type" value="Genomic_DNA"/>
</dbReference>
<keyword evidence="2" id="KW-1185">Reference proteome</keyword>